<dbReference type="AlphaFoldDB" id="A0A3G3IHK4"/>
<sequence>MASEWEELEKLSKDELIIQLVLWKNLYATLRDEKGDKNCPWYAVKPKMTGDEPGEPTTKKWAEKIAQYGAMHPKDGLFCWCDLMDYGLTEDQAYSVCQKLSAEGKLKVPEGTEIDVGQEGKE</sequence>
<gene>
    <name evidence="1" type="ORF">BKD89_05425</name>
</gene>
<proteinExistence type="predicted"/>
<dbReference type="RefSeq" id="WP_015504991.1">
    <property type="nucleotide sequence ID" value="NZ_CP017686.1"/>
</dbReference>
<dbReference type="EMBL" id="CP017686">
    <property type="protein sequence ID" value="AYQ55241.1"/>
    <property type="molecule type" value="Genomic_DNA"/>
</dbReference>
<evidence type="ECO:0000313" key="2">
    <source>
        <dbReference type="Proteomes" id="UP000273278"/>
    </source>
</evidence>
<dbReference type="Proteomes" id="UP000273278">
    <property type="component" value="Chromosome"/>
</dbReference>
<protein>
    <submittedName>
        <fullName evidence="1">Uncharacterized protein</fullName>
    </submittedName>
</protein>
<name>A0A3G3IHK4_9ARCH</name>
<reference evidence="1 2" key="1">
    <citation type="submission" date="2016-10" db="EMBL/GenBank/DDBJ databases">
        <title>Complete genome of the TMA-utilizing, human hosted archaeon Methanomethylophilus alvus Gen. nov, sp. nov., strain Mx-05, derived from a pure culture.</title>
        <authorList>
            <person name="Brugere J.-F."/>
            <person name="Ben Hania W."/>
            <person name="Chaudhary P.P."/>
            <person name="Gaci N."/>
            <person name="Borrel G."/>
            <person name="Cao Van Tuat L."/>
            <person name="Fardeau M.-L."/>
            <person name="Harris H.M.B."/>
            <person name="O'Toole P.W."/>
            <person name="Ollivier B."/>
        </authorList>
    </citation>
    <scope>NUCLEOTIDE SEQUENCE [LARGE SCALE GENOMIC DNA]</scope>
    <source>
        <strain evidence="1 2">Mx-05</strain>
    </source>
</reference>
<dbReference type="GeneID" id="41321887"/>
<evidence type="ECO:0000313" key="1">
    <source>
        <dbReference type="EMBL" id="AYQ55241.1"/>
    </source>
</evidence>
<accession>A0A3G3IHK4</accession>
<organism evidence="1 2">
    <name type="scientific">Methanomethylophilus alvi</name>
    <dbReference type="NCBI Taxonomy" id="1291540"/>
    <lineage>
        <taxon>Archaea</taxon>
        <taxon>Methanobacteriati</taxon>
        <taxon>Thermoplasmatota</taxon>
        <taxon>Thermoplasmata</taxon>
        <taxon>Methanomassiliicoccales</taxon>
        <taxon>Methanomethylophilaceae</taxon>
        <taxon>Methanomethylophilus</taxon>
    </lineage>
</organism>